<dbReference type="AlphaFoldDB" id="A0A1A3P3T0"/>
<dbReference type="OrthoDB" id="4743928at2"/>
<dbReference type="Proteomes" id="UP000093928">
    <property type="component" value="Unassembled WGS sequence"/>
</dbReference>
<name>A0A1A3P3T0_MYCAS</name>
<evidence type="ECO:0000256" key="1">
    <source>
        <dbReference type="SAM" id="MobiDB-lite"/>
    </source>
</evidence>
<feature type="region of interest" description="Disordered" evidence="1">
    <location>
        <begin position="29"/>
        <end position="49"/>
    </location>
</feature>
<evidence type="ECO:0000313" key="2">
    <source>
        <dbReference type="EMBL" id="OBK27944.1"/>
    </source>
</evidence>
<comment type="caution">
    <text evidence="2">The sequence shown here is derived from an EMBL/GenBank/DDBJ whole genome shotgun (WGS) entry which is preliminary data.</text>
</comment>
<gene>
    <name evidence="2" type="ORF">A5634_21580</name>
</gene>
<proteinExistence type="predicted"/>
<evidence type="ECO:0008006" key="4">
    <source>
        <dbReference type="Google" id="ProtNLM"/>
    </source>
</evidence>
<reference evidence="2 3" key="1">
    <citation type="submission" date="2016-06" db="EMBL/GenBank/DDBJ databases">
        <authorList>
            <person name="Kjaerup R.B."/>
            <person name="Dalgaard T.S."/>
            <person name="Juul-Madsen H.R."/>
        </authorList>
    </citation>
    <scope>NUCLEOTIDE SEQUENCE [LARGE SCALE GENOMIC DNA]</scope>
    <source>
        <strain evidence="2 3">1165133.8</strain>
    </source>
</reference>
<protein>
    <recommendedName>
        <fullName evidence="4">PE domain-containing protein</fullName>
    </recommendedName>
</protein>
<evidence type="ECO:0000313" key="3">
    <source>
        <dbReference type="Proteomes" id="UP000093928"/>
    </source>
</evidence>
<organism evidence="2 3">
    <name type="scientific">Mycobacterium asiaticum</name>
    <dbReference type="NCBI Taxonomy" id="1790"/>
    <lineage>
        <taxon>Bacteria</taxon>
        <taxon>Bacillati</taxon>
        <taxon>Actinomycetota</taxon>
        <taxon>Actinomycetes</taxon>
        <taxon>Mycobacteriales</taxon>
        <taxon>Mycobacteriaceae</taxon>
        <taxon>Mycobacterium</taxon>
    </lineage>
</organism>
<dbReference type="EMBL" id="LZLS01000086">
    <property type="protein sequence ID" value="OBK27944.1"/>
    <property type="molecule type" value="Genomic_DNA"/>
</dbReference>
<sequence>MSTVLELQLEALGRLRPLLGQLGGLLRASAQGPHAGATPDPGADSPSLVAARGVSGETIPGLQNTIADRFIEVGNLIEVARTQFARAESDLTSVITSAGSLLPSG</sequence>
<dbReference type="RefSeq" id="WP_065143754.1">
    <property type="nucleotide sequence ID" value="NZ_LZLS01000086.1"/>
</dbReference>
<accession>A0A1A3P3T0</accession>